<dbReference type="Pfam" id="PF01339">
    <property type="entry name" value="CheB_methylest"/>
    <property type="match status" value="1"/>
</dbReference>
<evidence type="ECO:0000259" key="9">
    <source>
        <dbReference type="PROSITE" id="PS50109"/>
    </source>
</evidence>
<evidence type="ECO:0000256" key="7">
    <source>
        <dbReference type="PROSITE-ProRule" id="PRU00169"/>
    </source>
</evidence>
<evidence type="ECO:0000313" key="15">
    <source>
        <dbReference type="EMBL" id="GAA5509616.1"/>
    </source>
</evidence>
<dbReference type="NCBIfam" id="TIGR00229">
    <property type="entry name" value="sensory_box"/>
    <property type="match status" value="9"/>
</dbReference>
<dbReference type="SUPFAM" id="SSF52738">
    <property type="entry name" value="Methylesterase CheB, C-terminal domain"/>
    <property type="match status" value="1"/>
</dbReference>
<feature type="domain" description="PAC" evidence="12">
    <location>
        <begin position="2283"/>
        <end position="2337"/>
    </location>
</feature>
<dbReference type="InterPro" id="IPR036890">
    <property type="entry name" value="HATPase_C_sf"/>
</dbReference>
<dbReference type="SUPFAM" id="SSF55874">
    <property type="entry name" value="ATPase domain of HSP90 chaperone/DNA topoisomerase II/histidine kinase"/>
    <property type="match status" value="1"/>
</dbReference>
<dbReference type="Gene3D" id="3.40.50.180">
    <property type="entry name" value="Methylesterase CheB, C-terminal domain"/>
    <property type="match status" value="1"/>
</dbReference>
<feature type="domain" description="CheB-type methylesterase" evidence="13">
    <location>
        <begin position="19"/>
        <end position="195"/>
    </location>
</feature>
<dbReference type="Gene3D" id="2.10.70.100">
    <property type="match status" value="3"/>
</dbReference>
<dbReference type="InterPro" id="IPR035909">
    <property type="entry name" value="CheB_C"/>
</dbReference>
<dbReference type="InterPro" id="IPR022641">
    <property type="entry name" value="CheR_N"/>
</dbReference>
<dbReference type="Gene3D" id="3.30.450.20">
    <property type="entry name" value="PAS domain"/>
    <property type="match status" value="11"/>
</dbReference>
<dbReference type="Pfam" id="PF08448">
    <property type="entry name" value="PAS_4"/>
    <property type="match status" value="3"/>
</dbReference>
<dbReference type="InterPro" id="IPR003594">
    <property type="entry name" value="HATPase_dom"/>
</dbReference>
<dbReference type="PROSITE" id="PS50110">
    <property type="entry name" value="RESPONSE_REGULATORY"/>
    <property type="match status" value="1"/>
</dbReference>
<dbReference type="PRINTS" id="PR00996">
    <property type="entry name" value="CHERMTFRASE"/>
</dbReference>
<feature type="domain" description="PAS" evidence="11">
    <location>
        <begin position="2338"/>
        <end position="2411"/>
    </location>
</feature>
<dbReference type="RefSeq" id="WP_345686829.1">
    <property type="nucleotide sequence ID" value="NZ_BAABRO010000015.1"/>
</dbReference>
<dbReference type="InterPro" id="IPR029063">
    <property type="entry name" value="SAM-dependent_MTases_sf"/>
</dbReference>
<dbReference type="InterPro" id="IPR029016">
    <property type="entry name" value="GAF-like_dom_sf"/>
</dbReference>
<evidence type="ECO:0000256" key="4">
    <source>
        <dbReference type="ARBA" id="ARBA00022679"/>
    </source>
</evidence>
<feature type="domain" description="PAS" evidence="11">
    <location>
        <begin position="1287"/>
        <end position="1340"/>
    </location>
</feature>
<dbReference type="Pfam" id="PF00989">
    <property type="entry name" value="PAS"/>
    <property type="match status" value="1"/>
</dbReference>
<evidence type="ECO:0000256" key="6">
    <source>
        <dbReference type="PROSITE-ProRule" id="PRU00050"/>
    </source>
</evidence>
<dbReference type="PANTHER" id="PTHR43304:SF1">
    <property type="entry name" value="PAC DOMAIN-CONTAINING PROTEIN"/>
    <property type="match status" value="1"/>
</dbReference>
<dbReference type="EMBL" id="BAABRO010000015">
    <property type="protein sequence ID" value="GAA5509616.1"/>
    <property type="molecule type" value="Genomic_DNA"/>
</dbReference>
<dbReference type="GO" id="GO:0016301">
    <property type="term" value="F:kinase activity"/>
    <property type="evidence" value="ECO:0007669"/>
    <property type="project" value="UniProtKB-KW"/>
</dbReference>
<feature type="coiled-coil region" evidence="8">
    <location>
        <begin position="652"/>
        <end position="714"/>
    </location>
</feature>
<gene>
    <name evidence="15" type="primary">rcsC_29</name>
    <name evidence="15" type="ORF">Rcae01_05116</name>
</gene>
<organism evidence="15 16">
    <name type="scientific">Novipirellula caenicola</name>
    <dbReference type="NCBI Taxonomy" id="1536901"/>
    <lineage>
        <taxon>Bacteria</taxon>
        <taxon>Pseudomonadati</taxon>
        <taxon>Planctomycetota</taxon>
        <taxon>Planctomycetia</taxon>
        <taxon>Pirellulales</taxon>
        <taxon>Pirellulaceae</taxon>
        <taxon>Novipirellula</taxon>
    </lineage>
</organism>
<dbReference type="InterPro" id="IPR035965">
    <property type="entry name" value="PAS-like_dom_sf"/>
</dbReference>
<feature type="active site" evidence="6">
    <location>
        <position position="25"/>
    </location>
</feature>
<feature type="domain" description="PAS" evidence="11">
    <location>
        <begin position="1136"/>
        <end position="1189"/>
    </location>
</feature>
<keyword evidence="16" id="KW-1185">Reference proteome</keyword>
<evidence type="ECO:0000256" key="3">
    <source>
        <dbReference type="ARBA" id="ARBA00022553"/>
    </source>
</evidence>
<evidence type="ECO:0000256" key="8">
    <source>
        <dbReference type="SAM" id="Coils"/>
    </source>
</evidence>
<evidence type="ECO:0000259" key="13">
    <source>
        <dbReference type="PROSITE" id="PS50122"/>
    </source>
</evidence>
<feature type="domain" description="PAC" evidence="12">
    <location>
        <begin position="1765"/>
        <end position="1819"/>
    </location>
</feature>
<feature type="domain" description="PAC" evidence="12">
    <location>
        <begin position="2021"/>
        <end position="2073"/>
    </location>
</feature>
<dbReference type="PROSITE" id="PS50113">
    <property type="entry name" value="PAC"/>
    <property type="match status" value="9"/>
</dbReference>
<evidence type="ECO:0000259" key="14">
    <source>
        <dbReference type="PROSITE" id="PS50123"/>
    </source>
</evidence>
<dbReference type="Pfam" id="PF13185">
    <property type="entry name" value="GAF_2"/>
    <property type="match status" value="1"/>
</dbReference>
<proteinExistence type="predicted"/>
<dbReference type="CDD" id="cd00082">
    <property type="entry name" value="HisKA"/>
    <property type="match status" value="1"/>
</dbReference>
<dbReference type="CDD" id="cd00130">
    <property type="entry name" value="PAS"/>
    <property type="match status" value="8"/>
</dbReference>
<keyword evidence="3 7" id="KW-0597">Phosphoprotein</keyword>
<keyword evidence="6" id="KW-0145">Chemotaxis</keyword>
<feature type="domain" description="PAC" evidence="12">
    <location>
        <begin position="1344"/>
        <end position="1397"/>
    </location>
</feature>
<feature type="domain" description="Histidine kinase" evidence="9">
    <location>
        <begin position="2490"/>
        <end position="2711"/>
    </location>
</feature>
<dbReference type="InterPro" id="IPR036097">
    <property type="entry name" value="HisK_dim/P_sf"/>
</dbReference>
<dbReference type="SUPFAM" id="SSF55781">
    <property type="entry name" value="GAF domain-like"/>
    <property type="match status" value="2"/>
</dbReference>
<evidence type="ECO:0000256" key="2">
    <source>
        <dbReference type="ARBA" id="ARBA00012438"/>
    </source>
</evidence>
<dbReference type="Pfam" id="PF08447">
    <property type="entry name" value="PAS_3"/>
    <property type="match status" value="5"/>
</dbReference>
<evidence type="ECO:0000259" key="10">
    <source>
        <dbReference type="PROSITE" id="PS50110"/>
    </source>
</evidence>
<dbReference type="InterPro" id="IPR000780">
    <property type="entry name" value="CheR_MeTrfase"/>
</dbReference>
<dbReference type="PANTHER" id="PTHR43304">
    <property type="entry name" value="PHYTOCHROME-LIKE PROTEIN CPH1"/>
    <property type="match status" value="1"/>
</dbReference>
<dbReference type="InterPro" id="IPR000014">
    <property type="entry name" value="PAS"/>
</dbReference>
<dbReference type="InterPro" id="IPR001789">
    <property type="entry name" value="Sig_transdc_resp-reg_receiver"/>
</dbReference>
<feature type="active site" evidence="6">
    <location>
        <position position="52"/>
    </location>
</feature>
<dbReference type="SMART" id="SM00388">
    <property type="entry name" value="HisKA"/>
    <property type="match status" value="1"/>
</dbReference>
<dbReference type="SMART" id="SM00448">
    <property type="entry name" value="REC"/>
    <property type="match status" value="1"/>
</dbReference>
<dbReference type="PROSITE" id="PS50112">
    <property type="entry name" value="PAS"/>
    <property type="match status" value="9"/>
</dbReference>
<sequence>MNPKNKTERNRVDDKLPLIVGVGASAGGLEAFQELLTALGDAPGMAIVFVQHLDPQSKSLLVDLLSKSTSMQVLELTDGTELRVNTVYVCPPHKLLDINRGSVRVRPSEEEVHRTATIDHFLHSLAEDQQHRGLGVILSGTGSDGTLGLKAISDRGGLTFAQDPVSAKFDSMPRSAAVTGVADHVIPPREIAGELRRYANHISTEVATVSVDQLQQQIEAAIPVIAESLKKVTSHNFQHYKSSTLQRRIQRRMQLRKIASVDQYVDYLQHHHDEIHALFRDLLIGVTAFFRDPEAFETLRHQVLPKLFENRDPNDSVRIWVAGCANGAEAYTMAILCREVMDELADPPKLQIFATDIDERSLAIARRGTYPAGIRDQITPARLKRFFVKQGTQYHVSKEIRELVLFSIHNLISDPPFSRLDLISCRNLLIYLGPHLQKKLIPLFHYALRPSGFLFLGPSESIASHGELFRPIDAKSRISQRKGTAIGSATATGFLPRATTASPSPMTPDSSVDLTDMMQRIVLDEFTPKSAVIDESGKVLTTSPNIKKYLNLTAGPFENNIVKMAASGLQIGLRAAISEAKRTSRRVQHENLSLREGDQVQRVMLTVQPMPRLGEDTPLFLVVFHDVGLPIRRDESEDRLPPELHPDTDSLLVQIERELETTRSDLEQTMQDMEATNEELKSSNEELLSMNEELHSANEELETSREEIRASRDAIANINSDLENLFRSTQIATICLDAKQNTIWYSPAAAQIYRLIDSDIGRPLDDISHVAVEMPAIPDAKDLSANGGRIEDEIETYDGRWFLRRVLPYMRGETADGLILTFIDITLQKQASIRMTTEHNVIRLLAEAKSFDTAVPKVLKAIRESLRADICAVWLPDAQHQTLHCTDVSVGPHDAEMEQVAAKNQAFQFSKGQGLPGRVWQSMSVHSIEKLSADTNFSRTHAIEAGLTHAMAMPIVVGSDFFGVIEIFSRRSRRFEPPFLAMLQSIGIELGQFIRHSQADVNLRDEEARKSAILASALDSIITMDVDGRIVDFNPAAEQTFGYKQHDVKGRLLAETIIPEEFRDAHTRGLQRYLASGQSKVIGHRIELTAQRSNGEQFPVELAINATKSRDGSPFFTAYLRDITEHKQFVQTIFDRDERIVALLNSTAEGIYGIDPDGICTFANASCAKLLGFDAADELVGKQMHQLIHHTRRDGTHCPNDECHIYEAFRVGAKVHVDDEIFWRADGTSFDVEYWSYPMIRDGKTIGCVVTFLDVADRKEAERVVAKQREDLDLAFRAGRLGSWHWDIASNHVTWSDHLYELLGYERDQFVTTSEGFMQIIHPDDRDYVQARIDAAFAGQCEEFEMDFRIFRGNDQQVIWTYGRGVIQRDSQGNPLSITAIASDVSERKKAELEMIQRERTLSLALDAGRMGSWVWNITKNQITWSDRLHAMYGYDKNEFKGTPEGFLEIVIPEDHPVVQQVIDSILHSDSEREEFECRCVRGTDGRIIWSQVHGVVDRDEQGNALQITGFAVDITDRKQRELNLAFLADLQSAFVNPLSADEIVQQACSRIAKYMNLSRCLLVEIDETNETAKVFHEHVADESLPSLDGIHGLADFHDDHERDALLAGQPLAIDDCQSSSRPAESVERFAKFKIGSLFTATYVSDRRLKFVLAAIRSEPHHWQADEKDFLQEFTTRVYARLERARAEDALRESEEFNRTIIESSPDCIKVLDLDGRMLTMNSAGIASFEIADFETFRGKRWETLWPAENQSNVLQAIADAIDGGTGSFQAYCPTANGTPKWWDVIVTAVRGVSEQIKFLVAVSRDITERKRWELELSDREAHLRRVINNQLGLVGVIGSDGKLLEVDDRSMSIAGLRREDVIGKHFAECAWWTYDDSVANQMRDAMDRAFAGETVRFDVGLYSKEGNPLMIDFMMAPVQDANGNIEYLIPSGVDISERYAAQMRLIESERRMSMALKAGAMAAWEWSEEKSVWEDSVFQLLGIPRRDNPSSELFFQSVHPDDLAALKSMWRQATQKGDAYETEFRIIRPDGQVIWLAAVGTILRDEHGKVTRIHGLNWDITDAKESERRILASEERLRLALSAAELKLWQWHINADKFYRSGELSKQSGMESARPLGGLAEFLDLVHPDDRDHVEQSLRHSLQSGTPYRCEYRIRRSSKAYRWVMSLAHLSVKDSDSPLQMIGVELDITTRRESEEAIKLALENLESSNTKLQGIFDVTLIFVGVIDLDGYVSEVNKTATAGCGYTREEIIGKKFWECPWWRRSAKVQSAIRDSFQRAAAGETLEMELDYWIADGSKRVFQFRIAPARNDKGEVTFVVPSGVDITERKRNEREIRLSAQRLSVAAKAAGFGMLHVDLRSSNVMFSPEFKRIVGYPEDHAFQIQMNETPSFVYPEDAAAYQEYFQQAAQTRRKLMTPLDLRVIRLDGELRWVRLQTKTLWTKGNQGNKRPSQIIGTLLDITNQHEFEQSLKEAREQAVAANESKSAFLANMSHEIRTPMTAILGYADLIAEKVNDDETLSHVRTIRHNGGFLLDIINDILDLSKIEAGKFEISQQRFAPSHLVEDVRSIMEVRATESNLELDVEYHGKIPAEITSDPKRLKQVLINLVGNAIKFTPAGMVKIIVRYIDQQHDRGRLQFEIVDSGIGMSREQQQRLFQPFSQGDGNVNREFGGTGLGLAISKRLTEMLGGEISVESELSRGSKFTVSISTGDIDDVQMIQPKLTTEPVASPTPAEAIRLDCHVLVVDDRRDIRFLSKSLLKKAGAKVNEAEDGEVAIQMVEEMVQKGRSYDLILLDMQMPRLDGYQTAERLRRLGFDGPIIALTADAMQGDMNRCIESGCNDYLSKPINVQRLTQMVHRFTSGAHETR</sequence>
<dbReference type="SUPFAM" id="SSF52172">
    <property type="entry name" value="CheY-like"/>
    <property type="match status" value="1"/>
</dbReference>
<dbReference type="InterPro" id="IPR022642">
    <property type="entry name" value="CheR_C"/>
</dbReference>
<dbReference type="CDD" id="cd17546">
    <property type="entry name" value="REC_hyHK_CKI1_RcsC-like"/>
    <property type="match status" value="1"/>
</dbReference>
<feature type="domain" description="Response regulatory" evidence="10">
    <location>
        <begin position="2741"/>
        <end position="2860"/>
    </location>
</feature>
<feature type="domain" description="PAC" evidence="12">
    <location>
        <begin position="1084"/>
        <end position="1135"/>
    </location>
</feature>
<name>A0ABP9VY27_9BACT</name>
<dbReference type="SMART" id="SM00091">
    <property type="entry name" value="PAS"/>
    <property type="match status" value="11"/>
</dbReference>
<dbReference type="SUPFAM" id="SSF47757">
    <property type="entry name" value="Chemotaxis receptor methyltransferase CheR, N-terminal domain"/>
    <property type="match status" value="1"/>
</dbReference>
<dbReference type="PROSITE" id="PS50123">
    <property type="entry name" value="CHER"/>
    <property type="match status" value="1"/>
</dbReference>
<dbReference type="InterPro" id="IPR003018">
    <property type="entry name" value="GAF"/>
</dbReference>
<dbReference type="EC" id="2.7.13.3" evidence="2"/>
<dbReference type="Pfam" id="PF01739">
    <property type="entry name" value="CheR"/>
    <property type="match status" value="1"/>
</dbReference>
<reference evidence="15 16" key="1">
    <citation type="submission" date="2024-02" db="EMBL/GenBank/DDBJ databases">
        <title>Rhodopirellula caenicola NBRC 110016.</title>
        <authorList>
            <person name="Ichikawa N."/>
            <person name="Katano-Makiyama Y."/>
            <person name="Hidaka K."/>
        </authorList>
    </citation>
    <scope>NUCLEOTIDE SEQUENCE [LARGE SCALE GENOMIC DNA]</scope>
    <source>
        <strain evidence="15 16">NBRC 110016</strain>
    </source>
</reference>
<dbReference type="InterPro" id="IPR000700">
    <property type="entry name" value="PAS-assoc_C"/>
</dbReference>
<feature type="domain" description="PAC" evidence="12">
    <location>
        <begin position="1896"/>
        <end position="1948"/>
    </location>
</feature>
<dbReference type="Pfam" id="PF13596">
    <property type="entry name" value="PAS_10"/>
    <property type="match status" value="1"/>
</dbReference>
<dbReference type="InterPro" id="IPR011006">
    <property type="entry name" value="CheY-like_superfamily"/>
</dbReference>
<dbReference type="InterPro" id="IPR000673">
    <property type="entry name" value="Sig_transdc_resp-reg_Me-estase"/>
</dbReference>
<dbReference type="Pfam" id="PF00512">
    <property type="entry name" value="HisKA"/>
    <property type="match status" value="1"/>
</dbReference>
<dbReference type="Gene3D" id="3.30.450.40">
    <property type="match status" value="2"/>
</dbReference>
<dbReference type="InterPro" id="IPR003661">
    <property type="entry name" value="HisK_dim/P_dom"/>
</dbReference>
<dbReference type="Proteomes" id="UP001416858">
    <property type="component" value="Unassembled WGS sequence"/>
</dbReference>
<dbReference type="Pfam" id="PF03705">
    <property type="entry name" value="CheR_N"/>
    <property type="match status" value="1"/>
</dbReference>
<feature type="active site" evidence="6">
    <location>
        <position position="144"/>
    </location>
</feature>
<feature type="domain" description="CheR-type methyltransferase" evidence="14">
    <location>
        <begin position="229"/>
        <end position="462"/>
    </location>
</feature>
<accession>A0ABP9VY27</accession>
<dbReference type="CDD" id="cd16434">
    <property type="entry name" value="CheB-CheR_fusion"/>
    <property type="match status" value="1"/>
</dbReference>
<dbReference type="InterPro" id="IPR013655">
    <property type="entry name" value="PAS_fold_3"/>
</dbReference>
<dbReference type="InterPro" id="IPR052162">
    <property type="entry name" value="Sensor_kinase/Photoreceptor"/>
</dbReference>
<feature type="domain" description="PAS" evidence="11">
    <location>
        <begin position="2074"/>
        <end position="2146"/>
    </location>
</feature>
<comment type="catalytic activity">
    <reaction evidence="1">
        <text>ATP + protein L-histidine = ADP + protein N-phospho-L-histidine.</text>
        <dbReference type="EC" id="2.7.13.3"/>
    </reaction>
</comment>
<dbReference type="SMART" id="SM00086">
    <property type="entry name" value="PAC"/>
    <property type="match status" value="11"/>
</dbReference>
<evidence type="ECO:0000259" key="12">
    <source>
        <dbReference type="PROSITE" id="PS50113"/>
    </source>
</evidence>
<dbReference type="PROSITE" id="PS50122">
    <property type="entry name" value="CHEB"/>
    <property type="match status" value="1"/>
</dbReference>
<dbReference type="InterPro" id="IPR005467">
    <property type="entry name" value="His_kinase_dom"/>
</dbReference>
<feature type="domain" description="PAS" evidence="11">
    <location>
        <begin position="2209"/>
        <end position="2254"/>
    </location>
</feature>
<dbReference type="SMART" id="SM00387">
    <property type="entry name" value="HATPase_c"/>
    <property type="match status" value="1"/>
</dbReference>
<dbReference type="InterPro" id="IPR013767">
    <property type="entry name" value="PAS_fold"/>
</dbReference>
<keyword evidence="6" id="KW-0378">Hydrolase</keyword>
<dbReference type="SUPFAM" id="SSF47384">
    <property type="entry name" value="Homodimeric domain of signal transducing histidine kinase"/>
    <property type="match status" value="1"/>
</dbReference>
<dbReference type="Gene3D" id="3.40.50.150">
    <property type="entry name" value="Vaccinia Virus protein VP39"/>
    <property type="match status" value="1"/>
</dbReference>
<protein>
    <recommendedName>
        <fullName evidence="2">histidine kinase</fullName>
        <ecNumber evidence="2">2.7.13.3</ecNumber>
    </recommendedName>
</protein>
<dbReference type="SUPFAM" id="SSF53335">
    <property type="entry name" value="S-adenosyl-L-methionine-dependent methyltransferases"/>
    <property type="match status" value="1"/>
</dbReference>
<evidence type="ECO:0000256" key="1">
    <source>
        <dbReference type="ARBA" id="ARBA00000085"/>
    </source>
</evidence>
<dbReference type="Pfam" id="PF00072">
    <property type="entry name" value="Response_reg"/>
    <property type="match status" value="1"/>
</dbReference>
<dbReference type="Pfam" id="PF13426">
    <property type="entry name" value="PAS_9"/>
    <property type="match status" value="1"/>
</dbReference>
<feature type="domain" description="PAS" evidence="11">
    <location>
        <begin position="1820"/>
        <end position="1894"/>
    </location>
</feature>
<feature type="domain" description="PAC" evidence="12">
    <location>
        <begin position="2149"/>
        <end position="2201"/>
    </location>
</feature>
<evidence type="ECO:0000313" key="16">
    <source>
        <dbReference type="Proteomes" id="UP001416858"/>
    </source>
</evidence>
<dbReference type="Pfam" id="PF02518">
    <property type="entry name" value="HATPase_c"/>
    <property type="match status" value="1"/>
</dbReference>
<dbReference type="SMART" id="SM00138">
    <property type="entry name" value="MeTrc"/>
    <property type="match status" value="1"/>
</dbReference>
<evidence type="ECO:0000256" key="5">
    <source>
        <dbReference type="ARBA" id="ARBA00022777"/>
    </source>
</evidence>
<dbReference type="SUPFAM" id="SSF55785">
    <property type="entry name" value="PYP-like sensor domain (PAS domain)"/>
    <property type="match status" value="11"/>
</dbReference>
<dbReference type="InterPro" id="IPR013656">
    <property type="entry name" value="PAS_4"/>
</dbReference>
<evidence type="ECO:0000259" key="11">
    <source>
        <dbReference type="PROSITE" id="PS50112"/>
    </source>
</evidence>
<dbReference type="CDD" id="cd16922">
    <property type="entry name" value="HATPase_EvgS-ArcB-TorS-like"/>
    <property type="match status" value="1"/>
</dbReference>
<feature type="domain" description="PAS" evidence="11">
    <location>
        <begin position="1006"/>
        <end position="1077"/>
    </location>
</feature>
<comment type="caution">
    <text evidence="15">The sequence shown here is derived from an EMBL/GenBank/DDBJ whole genome shotgun (WGS) entry which is preliminary data.</text>
</comment>
<feature type="domain" description="PAC" evidence="12">
    <location>
        <begin position="1474"/>
        <end position="1527"/>
    </location>
</feature>
<feature type="domain" description="PAS" evidence="11">
    <location>
        <begin position="1398"/>
        <end position="1470"/>
    </location>
</feature>
<dbReference type="Gene3D" id="1.10.287.130">
    <property type="match status" value="1"/>
</dbReference>
<feature type="domain" description="PAC" evidence="12">
    <location>
        <begin position="2416"/>
        <end position="2472"/>
    </location>
</feature>
<keyword evidence="4" id="KW-0808">Transferase</keyword>
<keyword evidence="8" id="KW-0175">Coiled coil</keyword>
<feature type="domain" description="PAS" evidence="11">
    <location>
        <begin position="1974"/>
        <end position="2018"/>
    </location>
</feature>
<dbReference type="SMART" id="SM00065">
    <property type="entry name" value="GAF"/>
    <property type="match status" value="2"/>
</dbReference>
<keyword evidence="5 15" id="KW-0418">Kinase</keyword>
<dbReference type="Gene3D" id="3.30.565.10">
    <property type="entry name" value="Histidine kinase-like ATPase, C-terminal domain"/>
    <property type="match status" value="1"/>
</dbReference>
<dbReference type="PROSITE" id="PS50109">
    <property type="entry name" value="HIS_KIN"/>
    <property type="match status" value="1"/>
</dbReference>
<dbReference type="Pfam" id="PF01590">
    <property type="entry name" value="GAF"/>
    <property type="match status" value="1"/>
</dbReference>
<dbReference type="Gene3D" id="3.40.50.2300">
    <property type="match status" value="1"/>
</dbReference>
<dbReference type="InterPro" id="IPR001610">
    <property type="entry name" value="PAC"/>
</dbReference>
<feature type="modified residue" description="4-aspartylphosphate" evidence="7">
    <location>
        <position position="2795"/>
    </location>
</feature>